<reference evidence="4 5" key="1">
    <citation type="submission" date="2017-09" db="EMBL/GenBank/DDBJ databases">
        <title>Metagenomic Analysis Reveals Denitrifying Candidatus Accumulibacter and Flanking Population as a Source of N2O.</title>
        <authorList>
            <person name="Gao H."/>
            <person name="Mao Y."/>
            <person name="Zhao X."/>
            <person name="Liu W.-T."/>
            <person name="Zhang T."/>
            <person name="Wells G."/>
        </authorList>
    </citation>
    <scope>NUCLEOTIDE SEQUENCE [LARGE SCALE GENOMIC DNA]</scope>
    <source>
        <strain evidence="4">CANDO_2_IC</strain>
    </source>
</reference>
<dbReference type="SUPFAM" id="SSF54523">
    <property type="entry name" value="Pili subunits"/>
    <property type="match status" value="1"/>
</dbReference>
<gene>
    <name evidence="4" type="ORF">CRU78_04195</name>
</gene>
<name>A0A6A7RRN7_9PROT</name>
<keyword evidence="3" id="KW-0472">Membrane</keyword>
<dbReference type="AlphaFoldDB" id="A0A6A7RRN7"/>
<organism evidence="4 5">
    <name type="scientific">Candidatus Accumulibacter phosphatis</name>
    <dbReference type="NCBI Taxonomy" id="327160"/>
    <lineage>
        <taxon>Bacteria</taxon>
        <taxon>Pseudomonadati</taxon>
        <taxon>Pseudomonadota</taxon>
        <taxon>Betaproteobacteria</taxon>
        <taxon>Candidatus Accumulibacter</taxon>
    </lineage>
</organism>
<dbReference type="Gene3D" id="3.30.700.10">
    <property type="entry name" value="Glycoprotein, Type 4 Pilin"/>
    <property type="match status" value="1"/>
</dbReference>
<dbReference type="EMBL" id="PDHS01000087">
    <property type="protein sequence ID" value="MQM29780.1"/>
    <property type="molecule type" value="Genomic_DNA"/>
</dbReference>
<sequence length="185" mass="20324">MSRLARPWATISWRRIGATGGGVGGVGGVGRGDGFSLIELLITLAIVAVLAGVVVPVAQTSVQRAKEQELRLALRELRAAIDQYKKAGDEGRIRTAVSDSGYPANLQVLLEGEVDLRDPRQRKIYFLRRIPRDPLHPDSRAQPADTWAKRAYTSEPDNPSEGDDVYDVYSRSKGVGLNGVPYRQW</sequence>
<dbReference type="InterPro" id="IPR012902">
    <property type="entry name" value="N_methyl_site"/>
</dbReference>
<evidence type="ECO:0000256" key="1">
    <source>
        <dbReference type="ARBA" id="ARBA00022481"/>
    </source>
</evidence>
<evidence type="ECO:0000313" key="5">
    <source>
        <dbReference type="Proteomes" id="UP000342300"/>
    </source>
</evidence>
<feature type="region of interest" description="Disordered" evidence="2">
    <location>
        <begin position="135"/>
        <end position="167"/>
    </location>
</feature>
<dbReference type="GO" id="GO:0015628">
    <property type="term" value="P:protein secretion by the type II secretion system"/>
    <property type="evidence" value="ECO:0007669"/>
    <property type="project" value="InterPro"/>
</dbReference>
<dbReference type="GO" id="GO:0015627">
    <property type="term" value="C:type II protein secretion system complex"/>
    <property type="evidence" value="ECO:0007669"/>
    <property type="project" value="InterPro"/>
</dbReference>
<proteinExistence type="predicted"/>
<protein>
    <submittedName>
        <fullName evidence="4">General secretion pathway protein GspG</fullName>
    </submittedName>
</protein>
<accession>A0A6A7RRN7</accession>
<dbReference type="InterPro" id="IPR045584">
    <property type="entry name" value="Pilin-like"/>
</dbReference>
<keyword evidence="3" id="KW-0812">Transmembrane</keyword>
<keyword evidence="3" id="KW-1133">Transmembrane helix</keyword>
<dbReference type="NCBIfam" id="TIGR02532">
    <property type="entry name" value="IV_pilin_GFxxxE"/>
    <property type="match status" value="1"/>
</dbReference>
<comment type="caution">
    <text evidence="4">The sequence shown here is derived from an EMBL/GenBank/DDBJ whole genome shotgun (WGS) entry which is preliminary data.</text>
</comment>
<dbReference type="Proteomes" id="UP000342300">
    <property type="component" value="Unassembled WGS sequence"/>
</dbReference>
<feature type="transmembrane region" description="Helical" evidence="3">
    <location>
        <begin position="37"/>
        <end position="58"/>
    </location>
</feature>
<keyword evidence="1" id="KW-0488">Methylation</keyword>
<evidence type="ECO:0000313" key="4">
    <source>
        <dbReference type="EMBL" id="MQM29780.1"/>
    </source>
</evidence>
<dbReference type="Pfam" id="PF07963">
    <property type="entry name" value="N_methyl"/>
    <property type="match status" value="1"/>
</dbReference>
<evidence type="ECO:0000256" key="3">
    <source>
        <dbReference type="SAM" id="Phobius"/>
    </source>
</evidence>
<evidence type="ECO:0000256" key="2">
    <source>
        <dbReference type="SAM" id="MobiDB-lite"/>
    </source>
</evidence>
<dbReference type="InterPro" id="IPR000983">
    <property type="entry name" value="Bac_GSPG_pilin"/>
</dbReference>
<dbReference type="PRINTS" id="PR00813">
    <property type="entry name" value="BCTERIALGSPG"/>
</dbReference>